<dbReference type="EMBL" id="CP015163">
    <property type="protein sequence ID" value="AXB42955.1"/>
    <property type="molecule type" value="Genomic_DNA"/>
</dbReference>
<evidence type="ECO:0000313" key="3">
    <source>
        <dbReference type="EMBL" id="AXB42955.1"/>
    </source>
</evidence>
<dbReference type="InterPro" id="IPR025637">
    <property type="entry name" value="DUF4333"/>
</dbReference>
<gene>
    <name evidence="3" type="ORF">A4R43_10695</name>
</gene>
<proteinExistence type="predicted"/>
<feature type="domain" description="DUF4333" evidence="2">
    <location>
        <begin position="45"/>
        <end position="112"/>
    </location>
</feature>
<keyword evidence="4" id="KW-1185">Reference proteome</keyword>
<organism evidence="3 4">
    <name type="scientific">Amycolatopsis albispora</name>
    <dbReference type="NCBI Taxonomy" id="1804986"/>
    <lineage>
        <taxon>Bacteria</taxon>
        <taxon>Bacillati</taxon>
        <taxon>Actinomycetota</taxon>
        <taxon>Actinomycetes</taxon>
        <taxon>Pseudonocardiales</taxon>
        <taxon>Pseudonocardiaceae</taxon>
        <taxon>Amycolatopsis</taxon>
    </lineage>
</organism>
<sequence>MAVTVLAGVQAGCESAPESPAPPPAASSVPPPPVTTTSATPVSFSPQPKLFDHGAVAQGVRQVLTQSFEITDLGAVVCPPGQPVRAGHTFDCQAQVGAEQRSVPITVKTDEGEYEVGAPG</sequence>
<dbReference type="AlphaFoldDB" id="A0A344L4I1"/>
<evidence type="ECO:0000259" key="2">
    <source>
        <dbReference type="Pfam" id="PF14230"/>
    </source>
</evidence>
<accession>A0A344L4I1</accession>
<dbReference type="Proteomes" id="UP000250434">
    <property type="component" value="Chromosome"/>
</dbReference>
<feature type="region of interest" description="Disordered" evidence="1">
    <location>
        <begin position="12"/>
        <end position="46"/>
    </location>
</feature>
<name>A0A344L4I1_9PSEU</name>
<feature type="compositionally biased region" description="Low complexity" evidence="1">
    <location>
        <begin position="35"/>
        <end position="46"/>
    </location>
</feature>
<protein>
    <recommendedName>
        <fullName evidence="2">DUF4333 domain-containing protein</fullName>
    </recommendedName>
</protein>
<dbReference type="KEGG" id="aab:A4R43_10695"/>
<feature type="compositionally biased region" description="Pro residues" evidence="1">
    <location>
        <begin position="19"/>
        <end position="34"/>
    </location>
</feature>
<evidence type="ECO:0000313" key="4">
    <source>
        <dbReference type="Proteomes" id="UP000250434"/>
    </source>
</evidence>
<reference evidence="3 4" key="1">
    <citation type="submission" date="2016-04" db="EMBL/GenBank/DDBJ databases">
        <title>Complete genome sequence and analysis of deep-sea sediment isolate, Amycolatopsis sp. WP1.</title>
        <authorList>
            <person name="Wang H."/>
            <person name="Chen S."/>
            <person name="Wu Q."/>
        </authorList>
    </citation>
    <scope>NUCLEOTIDE SEQUENCE [LARGE SCALE GENOMIC DNA]</scope>
    <source>
        <strain evidence="3 4">WP1</strain>
    </source>
</reference>
<evidence type="ECO:0000256" key="1">
    <source>
        <dbReference type="SAM" id="MobiDB-lite"/>
    </source>
</evidence>
<dbReference type="Pfam" id="PF14230">
    <property type="entry name" value="DUF4333"/>
    <property type="match status" value="1"/>
</dbReference>